<dbReference type="PATRIC" id="fig|1346330.5.peg.4077"/>
<dbReference type="STRING" id="1346330.M472_01070"/>
<dbReference type="eggNOG" id="ENOG502Z9KC">
    <property type="taxonomic scope" value="Bacteria"/>
</dbReference>
<dbReference type="EMBL" id="ATDL01000022">
    <property type="protein sequence ID" value="ERJ57347.1"/>
    <property type="molecule type" value="Genomic_DNA"/>
</dbReference>
<dbReference type="Proteomes" id="UP000016584">
    <property type="component" value="Unassembled WGS sequence"/>
</dbReference>
<keyword evidence="2" id="KW-1185">Reference proteome</keyword>
<organism evidence="1 2">
    <name type="scientific">Sphingobacterium paucimobilis HER1398</name>
    <dbReference type="NCBI Taxonomy" id="1346330"/>
    <lineage>
        <taxon>Bacteria</taxon>
        <taxon>Pseudomonadati</taxon>
        <taxon>Bacteroidota</taxon>
        <taxon>Sphingobacteriia</taxon>
        <taxon>Sphingobacteriales</taxon>
        <taxon>Sphingobacteriaceae</taxon>
        <taxon>Sphingobacterium</taxon>
    </lineage>
</organism>
<evidence type="ECO:0000313" key="2">
    <source>
        <dbReference type="Proteomes" id="UP000016584"/>
    </source>
</evidence>
<gene>
    <name evidence="1" type="ORF">M472_01070</name>
</gene>
<comment type="caution">
    <text evidence="1">The sequence shown here is derived from an EMBL/GenBank/DDBJ whole genome shotgun (WGS) entry which is preliminary data.</text>
</comment>
<reference evidence="1 2" key="1">
    <citation type="journal article" date="2013" name="Genome Announc.">
        <title>The Draft Genome Sequence of Sphingomonas paucimobilis Strain HER1398 (Proteobacteria), Host to the Giant PAU Phage, Indicates That It Is a Member of the Genus Sphingobacterium (Bacteroidetes).</title>
        <authorList>
            <person name="White R.A.III."/>
            <person name="Suttle C.A."/>
        </authorList>
    </citation>
    <scope>NUCLEOTIDE SEQUENCE [LARGE SCALE GENOMIC DNA]</scope>
    <source>
        <strain evidence="1 2">HER1398</strain>
    </source>
</reference>
<dbReference type="RefSeq" id="WP_021072079.1">
    <property type="nucleotide sequence ID" value="NZ_ATDL01000022.1"/>
</dbReference>
<dbReference type="OrthoDB" id="1099368at2"/>
<accession>U2HPE7</accession>
<dbReference type="AlphaFoldDB" id="U2HPE7"/>
<protein>
    <submittedName>
        <fullName evidence="1">Uncharacterized protein</fullName>
    </submittedName>
</protein>
<evidence type="ECO:0000313" key="1">
    <source>
        <dbReference type="EMBL" id="ERJ57347.1"/>
    </source>
</evidence>
<sequence length="392" mass="45865">MALKRTDISEYIIHFLRRQDIKDLPFVYELGGQMWFAEDNNTASMTEMECLFNIVSEGGLRGSFSFRRGKATIYGFEPAICFTEMPIVNLLEYRNVRRNTYRVSNYGIAIRKNEFFKRGGRPVIYGLSANNNFEFDESSNDNSSFRIIKDSILPIKEQYRYVAFQLGEKKEIDWTHEREWRIIGQDEIWINDELYLDGLHLFDVDDFSEVILIVKSKTEALALERHVRTIQEGGYTPFGEFSSKIKFLVLDLALKEFNGGKVKSIEDLSEAAFYTFKYTPLEQERIETLHKVLDFCRSEAKRLGEEYLKKHRDSGFCGWCNIVSVDTDNPTVRYLFENDMVFVYNGQYALKDIFNLAPHAQSLDYKSFLAQKICEILNTQYEDIFYVVSHDD</sequence>
<proteinExistence type="predicted"/>
<name>U2HPE7_9SPHI</name>